<dbReference type="Gene3D" id="3.40.630.30">
    <property type="match status" value="1"/>
</dbReference>
<dbReference type="InterPro" id="IPR000182">
    <property type="entry name" value="GNAT_dom"/>
</dbReference>
<dbReference type="GO" id="GO:0016747">
    <property type="term" value="F:acyltransferase activity, transferring groups other than amino-acyl groups"/>
    <property type="evidence" value="ECO:0007669"/>
    <property type="project" value="InterPro"/>
</dbReference>
<keyword evidence="2" id="KW-0808">Transferase</keyword>
<comment type="caution">
    <text evidence="2">The sequence shown here is derived from an EMBL/GenBank/DDBJ whole genome shotgun (WGS) entry which is preliminary data.</text>
</comment>
<dbReference type="EMBL" id="CCAX010000001">
    <property type="protein sequence ID" value="CDO02619.1"/>
    <property type="molecule type" value="Genomic_DNA"/>
</dbReference>
<dbReference type="AlphaFoldDB" id="W9AA71"/>
<feature type="domain" description="N-acetyltransferase" evidence="1">
    <location>
        <begin position="46"/>
        <end position="130"/>
    </location>
</feature>
<evidence type="ECO:0000313" key="5">
    <source>
        <dbReference type="Proteomes" id="UP000052946"/>
    </source>
</evidence>
<evidence type="ECO:0000313" key="3">
    <source>
        <dbReference type="EMBL" id="GAQ16317.1"/>
    </source>
</evidence>
<evidence type="ECO:0000313" key="4">
    <source>
        <dbReference type="Proteomes" id="UP000028863"/>
    </source>
</evidence>
<reference evidence="5" key="3">
    <citation type="submission" date="2015-07" db="EMBL/GenBank/DDBJ databases">
        <title>Draft Genome Sequence of Oceanobacillus picturae Heshi-B3 that Was Isolated from Fermented Rice Bran with Aging Salted Mackerel, Which Was Named Heshiko as Traditional Fermented Seafood in Japan.</title>
        <authorList>
            <person name="Akuzawa S."/>
            <person name="Nakagawa J."/>
            <person name="Kanekatsu T."/>
            <person name="Kanesaki Y."/>
            <person name="Suzuki T."/>
        </authorList>
    </citation>
    <scope>NUCLEOTIDE SEQUENCE [LARGE SCALE GENOMIC DNA]</scope>
    <source>
        <strain evidence="5">Heshi-B3</strain>
    </source>
</reference>
<accession>W9AA71</accession>
<dbReference type="eggNOG" id="COG5628">
    <property type="taxonomic scope" value="Bacteria"/>
</dbReference>
<dbReference type="Proteomes" id="UP000028863">
    <property type="component" value="Unassembled WGS sequence"/>
</dbReference>
<evidence type="ECO:0000313" key="2">
    <source>
        <dbReference type="EMBL" id="CDO02619.1"/>
    </source>
</evidence>
<reference evidence="2 4" key="1">
    <citation type="submission" date="2014-03" db="EMBL/GenBank/DDBJ databases">
        <title>Draft genome sequencing of Oceanobacillus picturae strain S1 isolated from human gut.</title>
        <authorList>
            <person name="Croce O."/>
            <person name="Lagier J.C."/>
            <person name="Raoult D."/>
        </authorList>
    </citation>
    <scope>NUCLEOTIDE SEQUENCE [LARGE SCALE GENOMIC DNA]</scope>
    <source>
        <strain evidence="2 4">S1</strain>
    </source>
</reference>
<sequence>MLNLQKVRPVDEDVLQNIMQFYIYEFSKYIPTISLGENGQYNSFNLKKYWDNDNFHAFFVKFEDELIGFVLIESSKVSSPNTIKEFFIMAKHSGKGYGKEIASKLFNMFPGFWKITQIENNKSAHTFWHKVVKEFTNGNFMEFLKDGKFTQEFNTIRQ</sequence>
<evidence type="ECO:0000259" key="1">
    <source>
        <dbReference type="Pfam" id="PF00583"/>
    </source>
</evidence>
<dbReference type="EMBL" id="BBXV01000004">
    <property type="protein sequence ID" value="GAQ16317.1"/>
    <property type="molecule type" value="Genomic_DNA"/>
</dbReference>
<reference evidence="3 5" key="4">
    <citation type="journal article" date="2016" name="Genome Announc.">
        <title>Draft Genome Sequence of Oceanobacillus picturae Heshi-B3, Isolated from Fermented Rice Bran in a Traditional Japanese Seafood Dish.</title>
        <authorList>
            <person name="Akuzawa S."/>
            <person name="Nagaoka J."/>
            <person name="Kanekatsu M."/>
            <person name="Kanesaki Y."/>
            <person name="Suzuki T."/>
        </authorList>
    </citation>
    <scope>NUCLEOTIDE SEQUENCE [LARGE SCALE GENOMIC DNA]</scope>
    <source>
        <strain evidence="3 5">Heshi-B3</strain>
    </source>
</reference>
<dbReference type="Proteomes" id="UP000052946">
    <property type="component" value="Unassembled WGS sequence"/>
</dbReference>
<dbReference type="RefSeq" id="WP_231495192.1">
    <property type="nucleotide sequence ID" value="NZ_BBXV01000004.1"/>
</dbReference>
<reference evidence="2 4" key="2">
    <citation type="submission" date="2014-03" db="EMBL/GenBank/DDBJ databases">
        <authorList>
            <person name="Urmite Genomes U."/>
        </authorList>
    </citation>
    <scope>NUCLEOTIDE SEQUENCE [LARGE SCALE GENOMIC DNA]</scope>
    <source>
        <strain evidence="2 4">S1</strain>
    </source>
</reference>
<keyword evidence="4" id="KW-1185">Reference proteome</keyword>
<protein>
    <submittedName>
        <fullName evidence="2 3">Acetyltransferase</fullName>
    </submittedName>
</protein>
<dbReference type="STRING" id="171693.BN988_01092"/>
<organism evidence="2 4">
    <name type="scientific">Oceanobacillus picturae</name>
    <dbReference type="NCBI Taxonomy" id="171693"/>
    <lineage>
        <taxon>Bacteria</taxon>
        <taxon>Bacillati</taxon>
        <taxon>Bacillota</taxon>
        <taxon>Bacilli</taxon>
        <taxon>Bacillales</taxon>
        <taxon>Bacillaceae</taxon>
        <taxon>Oceanobacillus</taxon>
    </lineage>
</organism>
<dbReference type="Pfam" id="PF00583">
    <property type="entry name" value="Acetyltransf_1"/>
    <property type="match status" value="1"/>
</dbReference>
<dbReference type="SUPFAM" id="SSF55729">
    <property type="entry name" value="Acyl-CoA N-acyltransferases (Nat)"/>
    <property type="match status" value="1"/>
</dbReference>
<gene>
    <name evidence="2" type="ORF">BN988_01092</name>
    <name evidence="3" type="ORF">OPHB3_0233</name>
</gene>
<proteinExistence type="predicted"/>
<dbReference type="InterPro" id="IPR016181">
    <property type="entry name" value="Acyl_CoA_acyltransferase"/>
</dbReference>
<name>W9AA71_9BACI</name>